<proteinExistence type="predicted"/>
<dbReference type="AlphaFoldDB" id="A0A5C4MSR3"/>
<organism evidence="1 2">
    <name type="scientific">Rubellimicrobium rubrum</name>
    <dbReference type="NCBI Taxonomy" id="2585369"/>
    <lineage>
        <taxon>Bacteria</taxon>
        <taxon>Pseudomonadati</taxon>
        <taxon>Pseudomonadota</taxon>
        <taxon>Alphaproteobacteria</taxon>
        <taxon>Rhodobacterales</taxon>
        <taxon>Roseobacteraceae</taxon>
        <taxon>Rubellimicrobium</taxon>
    </lineage>
</organism>
<evidence type="ECO:0000313" key="1">
    <source>
        <dbReference type="EMBL" id="TNC48606.1"/>
    </source>
</evidence>
<protein>
    <submittedName>
        <fullName evidence="1">Uncharacterized protein</fullName>
    </submittedName>
</protein>
<dbReference type="EMBL" id="VDFU01000016">
    <property type="protein sequence ID" value="TNC48606.1"/>
    <property type="molecule type" value="Genomic_DNA"/>
</dbReference>
<dbReference type="Proteomes" id="UP000305887">
    <property type="component" value="Unassembled WGS sequence"/>
</dbReference>
<sequence length="63" mass="7339">MAHLDSIHADRYGGYSDRPPHLDVMLRPALKRIYALPDSEETMDERFDTLLRALQLRSRNARS</sequence>
<accession>A0A5C4MSR3</accession>
<evidence type="ECO:0000313" key="2">
    <source>
        <dbReference type="Proteomes" id="UP000305887"/>
    </source>
</evidence>
<dbReference type="RefSeq" id="WP_139077630.1">
    <property type="nucleotide sequence ID" value="NZ_VDFU01000016.1"/>
</dbReference>
<gene>
    <name evidence="1" type="ORF">FHG66_13790</name>
</gene>
<comment type="caution">
    <text evidence="1">The sequence shown here is derived from an EMBL/GenBank/DDBJ whole genome shotgun (WGS) entry which is preliminary data.</text>
</comment>
<reference evidence="1 2" key="1">
    <citation type="submission" date="2019-06" db="EMBL/GenBank/DDBJ databases">
        <title>YIM 131921 draft genome.</title>
        <authorList>
            <person name="Jiang L."/>
        </authorList>
    </citation>
    <scope>NUCLEOTIDE SEQUENCE [LARGE SCALE GENOMIC DNA]</scope>
    <source>
        <strain evidence="1 2">YIM 131921</strain>
    </source>
</reference>
<name>A0A5C4MSR3_9RHOB</name>
<keyword evidence="2" id="KW-1185">Reference proteome</keyword>